<gene>
    <name evidence="1" type="ORF">EC844_101244</name>
</gene>
<dbReference type="AlphaFoldDB" id="A0A4R1Y6V7"/>
<evidence type="ECO:0000313" key="2">
    <source>
        <dbReference type="Proteomes" id="UP000294963"/>
    </source>
</evidence>
<evidence type="ECO:0000313" key="1">
    <source>
        <dbReference type="EMBL" id="TCM70970.1"/>
    </source>
</evidence>
<reference evidence="1 2" key="1">
    <citation type="submission" date="2019-03" db="EMBL/GenBank/DDBJ databases">
        <title>Genomic analyses of the natural microbiome of Caenorhabditis elegans.</title>
        <authorList>
            <person name="Samuel B."/>
        </authorList>
    </citation>
    <scope>NUCLEOTIDE SEQUENCE [LARGE SCALE GENOMIC DNA]</scope>
    <source>
        <strain evidence="1 2">JUb89</strain>
    </source>
</reference>
<dbReference type="Proteomes" id="UP000294963">
    <property type="component" value="Unassembled WGS sequence"/>
</dbReference>
<dbReference type="EMBL" id="SLVJ01000001">
    <property type="protein sequence ID" value="TCM70970.1"/>
    <property type="molecule type" value="Genomic_DNA"/>
</dbReference>
<accession>A0A4R1Y6V7</accession>
<organism evidence="1 2">
    <name type="scientific">Acinetobacter calcoaceticus</name>
    <dbReference type="NCBI Taxonomy" id="471"/>
    <lineage>
        <taxon>Bacteria</taxon>
        <taxon>Pseudomonadati</taxon>
        <taxon>Pseudomonadota</taxon>
        <taxon>Gammaproteobacteria</taxon>
        <taxon>Moraxellales</taxon>
        <taxon>Moraxellaceae</taxon>
        <taxon>Acinetobacter</taxon>
        <taxon>Acinetobacter calcoaceticus/baumannii complex</taxon>
    </lineage>
</organism>
<keyword evidence="2" id="KW-1185">Reference proteome</keyword>
<proteinExistence type="predicted"/>
<name>A0A4R1Y6V7_ACICA</name>
<sequence length="106" mass="11711">MDPQGQALKGVQVGETQTDATGHFSLKERRYYAFLLKEIWYMEAPPIFISEVVILNGYQSCKIQAHDSRGGGRAKGATWAVGQIVLYPSSSTSMQKSPEDCAIKNQ</sequence>
<protein>
    <submittedName>
        <fullName evidence="1">Uncharacterized protein</fullName>
    </submittedName>
</protein>
<comment type="caution">
    <text evidence="1">The sequence shown here is derived from an EMBL/GenBank/DDBJ whole genome shotgun (WGS) entry which is preliminary data.</text>
</comment>